<dbReference type="InterPro" id="IPR058548">
    <property type="entry name" value="MlaB-like_STAS"/>
</dbReference>
<dbReference type="CDD" id="cd07043">
    <property type="entry name" value="STAS_anti-anti-sigma_factors"/>
    <property type="match status" value="1"/>
</dbReference>
<name>A0ABU7PCD6_9ACTN</name>
<protein>
    <submittedName>
        <fullName evidence="2">STAS domain-containing protein</fullName>
    </submittedName>
</protein>
<evidence type="ECO:0000313" key="2">
    <source>
        <dbReference type="EMBL" id="MEE4543473.1"/>
    </source>
</evidence>
<dbReference type="SUPFAM" id="SSF52091">
    <property type="entry name" value="SpoIIaa-like"/>
    <property type="match status" value="1"/>
</dbReference>
<dbReference type="InterPro" id="IPR036513">
    <property type="entry name" value="STAS_dom_sf"/>
</dbReference>
<accession>A0ABU7PCD6</accession>
<dbReference type="PROSITE" id="PS50801">
    <property type="entry name" value="STAS"/>
    <property type="match status" value="1"/>
</dbReference>
<feature type="domain" description="STAS" evidence="1">
    <location>
        <begin position="1"/>
        <end position="87"/>
    </location>
</feature>
<dbReference type="RefSeq" id="WP_330795929.1">
    <property type="nucleotide sequence ID" value="NZ_JAZEWV010000011.1"/>
</dbReference>
<keyword evidence="3" id="KW-1185">Reference proteome</keyword>
<dbReference type="EMBL" id="JAZEWV010000011">
    <property type="protein sequence ID" value="MEE4543473.1"/>
    <property type="molecule type" value="Genomic_DNA"/>
</dbReference>
<evidence type="ECO:0000313" key="3">
    <source>
        <dbReference type="Proteomes" id="UP001344658"/>
    </source>
</evidence>
<reference evidence="2 3" key="1">
    <citation type="submission" date="2023-12" db="EMBL/GenBank/DDBJ databases">
        <title>Streptomyces sp. V4-01.</title>
        <authorList>
            <person name="Somphong A."/>
            <person name="Phongsopitanun W."/>
        </authorList>
    </citation>
    <scope>NUCLEOTIDE SEQUENCE [LARGE SCALE GENOMIC DNA]</scope>
    <source>
        <strain evidence="2 3">V4-01</strain>
    </source>
</reference>
<comment type="caution">
    <text evidence="2">The sequence shown here is derived from an EMBL/GenBank/DDBJ whole genome shotgun (WGS) entry which is preliminary data.</text>
</comment>
<dbReference type="InterPro" id="IPR002645">
    <property type="entry name" value="STAS_dom"/>
</dbReference>
<sequence>MIITSTNRGTAAVISPRGEIDFSTLPEVIAAAAELPLSVTEVTWDLREAQFMDVAGLHLLVHQQLACRKAKRKLTVVGLQQQPLRLLAVAQDVFPGHPWGDLLQRDLPIVAA</sequence>
<organism evidence="2 3">
    <name type="scientific">Actinacidiphila polyblastidii</name>
    <dbReference type="NCBI Taxonomy" id="3110430"/>
    <lineage>
        <taxon>Bacteria</taxon>
        <taxon>Bacillati</taxon>
        <taxon>Actinomycetota</taxon>
        <taxon>Actinomycetes</taxon>
        <taxon>Kitasatosporales</taxon>
        <taxon>Streptomycetaceae</taxon>
        <taxon>Actinacidiphila</taxon>
    </lineage>
</organism>
<dbReference type="Pfam" id="PF13466">
    <property type="entry name" value="STAS_2"/>
    <property type="match status" value="1"/>
</dbReference>
<proteinExistence type="predicted"/>
<dbReference type="Gene3D" id="3.30.750.24">
    <property type="entry name" value="STAS domain"/>
    <property type="match status" value="1"/>
</dbReference>
<evidence type="ECO:0000259" key="1">
    <source>
        <dbReference type="PROSITE" id="PS50801"/>
    </source>
</evidence>
<dbReference type="Proteomes" id="UP001344658">
    <property type="component" value="Unassembled WGS sequence"/>
</dbReference>
<gene>
    <name evidence="2" type="ORF">V2S66_16015</name>
</gene>